<comment type="caution">
    <text evidence="6">The sequence shown here is derived from an EMBL/GenBank/DDBJ whole genome shotgun (WGS) entry which is preliminary data.</text>
</comment>
<dbReference type="InterPro" id="IPR001091">
    <property type="entry name" value="RM_Methyltransferase"/>
</dbReference>
<dbReference type="SUPFAM" id="SSF53335">
    <property type="entry name" value="S-adenosyl-L-methionine-dependent methyltransferases"/>
    <property type="match status" value="1"/>
</dbReference>
<dbReference type="InterPro" id="IPR002941">
    <property type="entry name" value="DNA_methylase_N4/N6"/>
</dbReference>
<protein>
    <recommendedName>
        <fullName evidence="4">Methyltransferase</fullName>
        <ecNumber evidence="4">2.1.1.-</ecNumber>
    </recommendedName>
</protein>
<evidence type="ECO:0000256" key="1">
    <source>
        <dbReference type="ARBA" id="ARBA00006594"/>
    </source>
</evidence>
<keyword evidence="2" id="KW-0489">Methyltransferase</keyword>
<evidence type="ECO:0000313" key="7">
    <source>
        <dbReference type="Proteomes" id="UP001501842"/>
    </source>
</evidence>
<feature type="domain" description="DNA methylase N-4/N-6" evidence="5">
    <location>
        <begin position="147"/>
        <end position="207"/>
    </location>
</feature>
<dbReference type="Pfam" id="PF01555">
    <property type="entry name" value="N6_N4_Mtase"/>
    <property type="match status" value="1"/>
</dbReference>
<accession>A0ABP6GWX1</accession>
<evidence type="ECO:0000259" key="5">
    <source>
        <dbReference type="Pfam" id="PF01555"/>
    </source>
</evidence>
<evidence type="ECO:0000256" key="4">
    <source>
        <dbReference type="RuleBase" id="RU362026"/>
    </source>
</evidence>
<dbReference type="PROSITE" id="PS00092">
    <property type="entry name" value="N6_MTASE"/>
    <property type="match status" value="1"/>
</dbReference>
<keyword evidence="7" id="KW-1185">Reference proteome</keyword>
<evidence type="ECO:0000313" key="6">
    <source>
        <dbReference type="EMBL" id="GAA2732790.1"/>
    </source>
</evidence>
<name>A0ABP6GWX1_9ACTN</name>
<dbReference type="PRINTS" id="PR00508">
    <property type="entry name" value="S21N4MTFRASE"/>
</dbReference>
<proteinExistence type="inferred from homology"/>
<reference evidence="7" key="1">
    <citation type="journal article" date="2019" name="Int. J. Syst. Evol. Microbiol.">
        <title>The Global Catalogue of Microorganisms (GCM) 10K type strain sequencing project: providing services to taxonomists for standard genome sequencing and annotation.</title>
        <authorList>
            <consortium name="The Broad Institute Genomics Platform"/>
            <consortium name="The Broad Institute Genome Sequencing Center for Infectious Disease"/>
            <person name="Wu L."/>
            <person name="Ma J."/>
        </authorList>
    </citation>
    <scope>NUCLEOTIDE SEQUENCE [LARGE SCALE GENOMIC DNA]</scope>
    <source>
        <strain evidence="7">JCM 8201</strain>
    </source>
</reference>
<dbReference type="InterPro" id="IPR002052">
    <property type="entry name" value="DNA_methylase_N6_adenine_CS"/>
</dbReference>
<dbReference type="Proteomes" id="UP001501842">
    <property type="component" value="Unassembled WGS sequence"/>
</dbReference>
<dbReference type="RefSeq" id="WP_344453577.1">
    <property type="nucleotide sequence ID" value="NZ_BAAATZ010000022.1"/>
</dbReference>
<dbReference type="EC" id="2.1.1.-" evidence="4"/>
<comment type="similarity">
    <text evidence="1 4">Belongs to the N(4)/N(6)-methyltransferase family.</text>
</comment>
<dbReference type="InterPro" id="IPR029063">
    <property type="entry name" value="SAM-dependent_MTases_sf"/>
</dbReference>
<gene>
    <name evidence="6" type="ORF">GCM10010439_51300</name>
</gene>
<organism evidence="6 7">
    <name type="scientific">Actinocorallia aurantiaca</name>
    <dbReference type="NCBI Taxonomy" id="46204"/>
    <lineage>
        <taxon>Bacteria</taxon>
        <taxon>Bacillati</taxon>
        <taxon>Actinomycetota</taxon>
        <taxon>Actinomycetes</taxon>
        <taxon>Streptosporangiales</taxon>
        <taxon>Thermomonosporaceae</taxon>
        <taxon>Actinocorallia</taxon>
    </lineage>
</organism>
<evidence type="ECO:0000256" key="2">
    <source>
        <dbReference type="ARBA" id="ARBA00022603"/>
    </source>
</evidence>
<evidence type="ECO:0000256" key="3">
    <source>
        <dbReference type="ARBA" id="ARBA00022679"/>
    </source>
</evidence>
<sequence>MPEPYYADDAVTLYLGDSREIHAWLAADVLLTDPPYGIGWKRGANPGRGSAAHAGIRGDADTAARDDALALWGDRPAMVFGSFYAPHPAAVRHVLVYRKLADSGVVGSTTGYRRDVEPVFLLGLWPKRPGAWSSVVSSNARGVGHLARKSGHPHAKPVDVLEALIGTCPPGVVADPFAGDGSTLVAARNLGRRAIGVEIDERYAERAARRLSQAALPLV</sequence>
<dbReference type="Gene3D" id="3.40.50.150">
    <property type="entry name" value="Vaccinia Virus protein VP39"/>
    <property type="match status" value="1"/>
</dbReference>
<dbReference type="EMBL" id="BAAATZ010000022">
    <property type="protein sequence ID" value="GAA2732790.1"/>
    <property type="molecule type" value="Genomic_DNA"/>
</dbReference>
<dbReference type="PANTHER" id="PTHR13370">
    <property type="entry name" value="RNA METHYLASE-RELATED"/>
    <property type="match status" value="1"/>
</dbReference>
<keyword evidence="3" id="KW-0808">Transferase</keyword>
<dbReference type="PANTHER" id="PTHR13370:SF3">
    <property type="entry name" value="TRNA (GUANINE(10)-N2)-METHYLTRANSFERASE HOMOLOG"/>
    <property type="match status" value="1"/>
</dbReference>